<name>A0A1I7YTY4_9BILA</name>
<keyword evidence="1" id="KW-1185">Reference proteome</keyword>
<protein>
    <submittedName>
        <fullName evidence="2">Uncharacterized protein</fullName>
    </submittedName>
</protein>
<dbReference type="AlphaFoldDB" id="A0A1I7YTY4"/>
<sequence length="101" mass="11196">MKTVLEINNSVLNKGQVLRQKPTVVIPPGKLVGLGSAAAVDSFQPWWLPQLCELSFTFVVMQFRSLCLKVFRVSRVVLIGRYCGSVVTVEVLRTLAHGIKL</sequence>
<evidence type="ECO:0000313" key="2">
    <source>
        <dbReference type="WBParaSite" id="L893_g19666.t1"/>
    </source>
</evidence>
<dbReference type="Proteomes" id="UP000095287">
    <property type="component" value="Unplaced"/>
</dbReference>
<reference evidence="2" key="1">
    <citation type="submission" date="2016-11" db="UniProtKB">
        <authorList>
            <consortium name="WormBaseParasite"/>
        </authorList>
    </citation>
    <scope>IDENTIFICATION</scope>
</reference>
<organism evidence="1 2">
    <name type="scientific">Steinernema glaseri</name>
    <dbReference type="NCBI Taxonomy" id="37863"/>
    <lineage>
        <taxon>Eukaryota</taxon>
        <taxon>Metazoa</taxon>
        <taxon>Ecdysozoa</taxon>
        <taxon>Nematoda</taxon>
        <taxon>Chromadorea</taxon>
        <taxon>Rhabditida</taxon>
        <taxon>Tylenchina</taxon>
        <taxon>Panagrolaimomorpha</taxon>
        <taxon>Strongyloidoidea</taxon>
        <taxon>Steinernematidae</taxon>
        <taxon>Steinernema</taxon>
    </lineage>
</organism>
<evidence type="ECO:0000313" key="1">
    <source>
        <dbReference type="Proteomes" id="UP000095287"/>
    </source>
</evidence>
<accession>A0A1I7YTY4</accession>
<dbReference type="WBParaSite" id="L893_g19666.t1">
    <property type="protein sequence ID" value="L893_g19666.t1"/>
    <property type="gene ID" value="L893_g19666"/>
</dbReference>
<proteinExistence type="predicted"/>